<dbReference type="PROSITE" id="PS50801">
    <property type="entry name" value="STAS"/>
    <property type="match status" value="1"/>
</dbReference>
<proteinExistence type="inferred from homology"/>
<keyword evidence="5" id="KW-1185">Reference proteome</keyword>
<feature type="transmembrane region" description="Helical" evidence="2">
    <location>
        <begin position="266"/>
        <end position="296"/>
    </location>
</feature>
<feature type="domain" description="STAS" evidence="3">
    <location>
        <begin position="1"/>
        <end position="122"/>
    </location>
</feature>
<name>A0A3D9HI78_9PROT</name>
<dbReference type="EMBL" id="QRDW01000006">
    <property type="protein sequence ID" value="RED49168.1"/>
    <property type="molecule type" value="Genomic_DNA"/>
</dbReference>
<dbReference type="InterPro" id="IPR003453">
    <property type="entry name" value="ABC_MlaE_roteobac"/>
</dbReference>
<evidence type="ECO:0000313" key="4">
    <source>
        <dbReference type="EMBL" id="RED49168.1"/>
    </source>
</evidence>
<evidence type="ECO:0000256" key="2">
    <source>
        <dbReference type="RuleBase" id="RU362044"/>
    </source>
</evidence>
<reference evidence="4 5" key="1">
    <citation type="submission" date="2018-07" db="EMBL/GenBank/DDBJ databases">
        <title>Genomic Encyclopedia of Type Strains, Phase III (KMG-III): the genomes of soil and plant-associated and newly described type strains.</title>
        <authorList>
            <person name="Whitman W."/>
        </authorList>
    </citation>
    <scope>NUCLEOTIDE SEQUENCE [LARGE SCALE GENOMIC DNA]</scope>
    <source>
        <strain evidence="4 5">CECT 8488</strain>
    </source>
</reference>
<sequence>MERSGGWLDIVEEGARLQVSANGRWTIGHGRFLEEEICRLRDFKGRQVIINLGQVNQLDSTGAMLLHQAGHMLKGHGCEIGFHGISDRYVPLMAQVGDAGSPGRHLDVHSKHTGLGDLVSNVGRRSIEALREGRDLLNFLGLVTIVFWRAVRQPRRFRPKALITQIEQTGLDAMLIVGLLQFLIGVVLAYLMADQFRKFGAEVFTVNLIGLTILQEAGVLITAILLAGRSGSAFTAQIGTMRVNEEIDALQTLGMDPIEVLVLPRVLAMMITLPLLTFFADLCGLLGGALATVTALDISFPQYLRQLQEAVHVRDFLIGMVKAPVHAMIIALVGCYEGLKVERSAESVGRMTTLSVVESIVLVILATAVFAILMSVLGIR</sequence>
<keyword evidence="2" id="KW-1133">Transmembrane helix</keyword>
<comment type="caution">
    <text evidence="2">Lacks conserved residue(s) required for the propagation of feature annotation.</text>
</comment>
<keyword evidence="2" id="KW-1003">Cell membrane</keyword>
<keyword evidence="2" id="KW-0812">Transmembrane</keyword>
<evidence type="ECO:0000256" key="1">
    <source>
        <dbReference type="ARBA" id="ARBA00003787"/>
    </source>
</evidence>
<evidence type="ECO:0000313" key="5">
    <source>
        <dbReference type="Proteomes" id="UP000256845"/>
    </source>
</evidence>
<feature type="transmembrane region" description="Helical" evidence="2">
    <location>
        <begin position="359"/>
        <end position="379"/>
    </location>
</feature>
<feature type="transmembrane region" description="Helical" evidence="2">
    <location>
        <begin position="171"/>
        <end position="191"/>
    </location>
</feature>
<dbReference type="RefSeq" id="WP_245957088.1">
    <property type="nucleotide sequence ID" value="NZ_QRDW01000006.1"/>
</dbReference>
<comment type="similarity">
    <text evidence="2">Belongs to the MlaE permease family.</text>
</comment>
<gene>
    <name evidence="4" type="ORF">DFP90_106146</name>
</gene>
<dbReference type="AlphaFoldDB" id="A0A3D9HI78"/>
<protein>
    <submittedName>
        <fullName evidence="4">Phospholipid/cholesterol/gamma-HCH transport system permease protein</fullName>
    </submittedName>
</protein>
<organism evidence="4 5">
    <name type="scientific">Aestuariispira insulae</name>
    <dbReference type="NCBI Taxonomy" id="1461337"/>
    <lineage>
        <taxon>Bacteria</taxon>
        <taxon>Pseudomonadati</taxon>
        <taxon>Pseudomonadota</taxon>
        <taxon>Alphaproteobacteria</taxon>
        <taxon>Rhodospirillales</taxon>
        <taxon>Kiloniellaceae</taxon>
        <taxon>Aestuariispira</taxon>
    </lineage>
</organism>
<dbReference type="PANTHER" id="PTHR30188:SF3">
    <property type="entry name" value="ABC TRANSPORTER PERMEASE"/>
    <property type="match status" value="1"/>
</dbReference>
<dbReference type="Proteomes" id="UP000256845">
    <property type="component" value="Unassembled WGS sequence"/>
</dbReference>
<dbReference type="Pfam" id="PF02405">
    <property type="entry name" value="MlaE"/>
    <property type="match status" value="1"/>
</dbReference>
<dbReference type="Gene3D" id="3.30.750.24">
    <property type="entry name" value="STAS domain"/>
    <property type="match status" value="1"/>
</dbReference>
<accession>A0A3D9HI78</accession>
<keyword evidence="2" id="KW-0472">Membrane</keyword>
<comment type="subcellular location">
    <subcellularLocation>
        <location evidence="2">Cell inner membrane</location>
        <topology evidence="2">Multi-pass membrane protein</topology>
    </subcellularLocation>
</comment>
<feature type="transmembrane region" description="Helical" evidence="2">
    <location>
        <begin position="203"/>
        <end position="227"/>
    </location>
</feature>
<dbReference type="GO" id="GO:0043190">
    <property type="term" value="C:ATP-binding cassette (ABC) transporter complex"/>
    <property type="evidence" value="ECO:0007669"/>
    <property type="project" value="InterPro"/>
</dbReference>
<keyword evidence="2" id="KW-0997">Cell inner membrane</keyword>
<dbReference type="SUPFAM" id="SSF52091">
    <property type="entry name" value="SpoIIaa-like"/>
    <property type="match status" value="1"/>
</dbReference>
<comment type="function">
    <text evidence="1">Could be part of an ABC transporter complex.</text>
</comment>
<dbReference type="InterPro" id="IPR030802">
    <property type="entry name" value="Permease_MalE"/>
</dbReference>
<dbReference type="InterPro" id="IPR002645">
    <property type="entry name" value="STAS_dom"/>
</dbReference>
<comment type="caution">
    <text evidence="4">The sequence shown here is derived from an EMBL/GenBank/DDBJ whole genome shotgun (WGS) entry which is preliminary data.</text>
</comment>
<dbReference type="GO" id="GO:0005548">
    <property type="term" value="F:phospholipid transporter activity"/>
    <property type="evidence" value="ECO:0007669"/>
    <property type="project" value="TreeGrafter"/>
</dbReference>
<dbReference type="PANTHER" id="PTHR30188">
    <property type="entry name" value="ABC TRANSPORTER PERMEASE PROTEIN-RELATED"/>
    <property type="match status" value="1"/>
</dbReference>
<evidence type="ECO:0000259" key="3">
    <source>
        <dbReference type="PROSITE" id="PS50801"/>
    </source>
</evidence>
<dbReference type="InterPro" id="IPR036513">
    <property type="entry name" value="STAS_dom_sf"/>
</dbReference>
<dbReference type="NCBIfam" id="TIGR00056">
    <property type="entry name" value="MlaE family lipid ABC transporter permease subunit"/>
    <property type="match status" value="1"/>
</dbReference>